<sequence>MKRIIFFTVILIMGACKKNTPKGVDRKDGTIDKGNFDQWLSKYNLNTSKFTDTVVNRYFELWAYGDPIKKSDSLLFWYPSKDSTYYLISNYNFDDQTRVDDDWTDIRLRFKARGSDEIKIGMLMLDSLSERKLDIHWRDQSSIYILEELDNGKNFEMMLLSMKSDSIWQYKVN</sequence>
<accession>A0ABS3ERQ3</accession>
<reference evidence="1 2" key="1">
    <citation type="submission" date="2021-03" db="EMBL/GenBank/DDBJ databases">
        <title>Muricauda sp. CAU 1631 isolated from Incheon.</title>
        <authorList>
            <person name="Kim W."/>
        </authorList>
    </citation>
    <scope>NUCLEOTIDE SEQUENCE [LARGE SCALE GENOMIC DNA]</scope>
    <source>
        <strain evidence="1 2">CAU 1631</strain>
    </source>
</reference>
<evidence type="ECO:0000313" key="2">
    <source>
        <dbReference type="Proteomes" id="UP000664163"/>
    </source>
</evidence>
<evidence type="ECO:0008006" key="3">
    <source>
        <dbReference type="Google" id="ProtNLM"/>
    </source>
</evidence>
<organism evidence="1 2">
    <name type="scientific">[Muricauda] lutisoli</name>
    <dbReference type="NCBI Taxonomy" id="2816035"/>
    <lineage>
        <taxon>Bacteria</taxon>
        <taxon>Pseudomonadati</taxon>
        <taxon>Bacteroidota</taxon>
        <taxon>Flavobacteriia</taxon>
        <taxon>Flavobacteriales</taxon>
        <taxon>Flavobacteriaceae</taxon>
        <taxon>Allomuricauda</taxon>
    </lineage>
</organism>
<dbReference type="EMBL" id="JAFLND010000001">
    <property type="protein sequence ID" value="MBO0328921.1"/>
    <property type="molecule type" value="Genomic_DNA"/>
</dbReference>
<dbReference type="PROSITE" id="PS51257">
    <property type="entry name" value="PROKAR_LIPOPROTEIN"/>
    <property type="match status" value="1"/>
</dbReference>
<gene>
    <name evidence="1" type="ORF">J0X13_00070</name>
</gene>
<comment type="caution">
    <text evidence="1">The sequence shown here is derived from an EMBL/GenBank/DDBJ whole genome shotgun (WGS) entry which is preliminary data.</text>
</comment>
<name>A0ABS3ERQ3_9FLAO</name>
<evidence type="ECO:0000313" key="1">
    <source>
        <dbReference type="EMBL" id="MBO0328921.1"/>
    </source>
</evidence>
<keyword evidence="2" id="KW-1185">Reference proteome</keyword>
<protein>
    <recommendedName>
        <fullName evidence="3">Lipoprotein</fullName>
    </recommendedName>
</protein>
<dbReference type="Proteomes" id="UP000664163">
    <property type="component" value="Unassembled WGS sequence"/>
</dbReference>
<proteinExistence type="predicted"/>
<dbReference type="RefSeq" id="WP_207069481.1">
    <property type="nucleotide sequence ID" value="NZ_JAFLND010000001.1"/>
</dbReference>